<dbReference type="RefSeq" id="XP_030997098.1">
    <property type="nucleotide sequence ID" value="XM_031138770.1"/>
</dbReference>
<dbReference type="GeneID" id="41971814"/>
<gene>
    <name evidence="9" type="ORF">E0L32_004367</name>
</gene>
<accession>A0A507B6I1</accession>
<dbReference type="FunFam" id="2.60.40.200:FF:000007">
    <property type="entry name" value="Cell surface Cu-only superoxide dismutase 5"/>
    <property type="match status" value="1"/>
</dbReference>
<feature type="chain" id="PRO_5021236431" description="superoxide dismutase" evidence="8">
    <location>
        <begin position="20"/>
        <end position="252"/>
    </location>
</feature>
<dbReference type="SUPFAM" id="SSF49329">
    <property type="entry name" value="Cu,Zn superoxide dismutase-like"/>
    <property type="match status" value="1"/>
</dbReference>
<keyword evidence="5" id="KW-0964">Secreted</keyword>
<dbReference type="EC" id="1.15.1.1" evidence="4"/>
<dbReference type="EMBL" id="SKBQ01000021">
    <property type="protein sequence ID" value="TPX15387.1"/>
    <property type="molecule type" value="Genomic_DNA"/>
</dbReference>
<dbReference type="GO" id="GO:0004784">
    <property type="term" value="F:superoxide dismutase activity"/>
    <property type="evidence" value="ECO:0007669"/>
    <property type="project" value="UniProtKB-EC"/>
</dbReference>
<comment type="subcellular location">
    <subcellularLocation>
        <location evidence="1">Cell envelope</location>
    </subcellularLocation>
    <subcellularLocation>
        <location evidence="2">Secreted</location>
    </subcellularLocation>
</comment>
<proteinExistence type="inferred from homology"/>
<dbReference type="AlphaFoldDB" id="A0A507B6I1"/>
<organism evidence="9 10">
    <name type="scientific">Thyridium curvatum</name>
    <dbReference type="NCBI Taxonomy" id="1093900"/>
    <lineage>
        <taxon>Eukaryota</taxon>
        <taxon>Fungi</taxon>
        <taxon>Dikarya</taxon>
        <taxon>Ascomycota</taxon>
        <taxon>Pezizomycotina</taxon>
        <taxon>Sordariomycetes</taxon>
        <taxon>Sordariomycetidae</taxon>
        <taxon>Thyridiales</taxon>
        <taxon>Thyridiaceae</taxon>
        <taxon>Thyridium</taxon>
    </lineage>
</organism>
<evidence type="ECO:0000256" key="7">
    <source>
        <dbReference type="ARBA" id="ARBA00049204"/>
    </source>
</evidence>
<reference evidence="9 10" key="1">
    <citation type="submission" date="2019-06" db="EMBL/GenBank/DDBJ databases">
        <title>Draft genome sequence of the filamentous fungus Phialemoniopsis curvata isolated from diesel fuel.</title>
        <authorList>
            <person name="Varaljay V.A."/>
            <person name="Lyon W.J."/>
            <person name="Crouch A.L."/>
            <person name="Drake C.E."/>
            <person name="Hollomon J.M."/>
            <person name="Nadeau L.J."/>
            <person name="Nunn H.S."/>
            <person name="Stevenson B.S."/>
            <person name="Bojanowski C.L."/>
            <person name="Crookes-Goodson W.J."/>
        </authorList>
    </citation>
    <scope>NUCLEOTIDE SEQUENCE [LARGE SCALE GENOMIC DNA]</scope>
    <source>
        <strain evidence="9 10">D216</strain>
    </source>
</reference>
<sequence length="252" mass="25825">MRFQNTLSLLTIAAAGVFAQTGELGDAPVVKNNPPGVVYSATLPPSAFTKSAYPDGGNAKGSISAVASPDGVGVIFKVRFSNLPKEGGPFTYHLHNAPVPANGNCTAANSHIDPYMRKDDPPCDSKAPQTCEVGDLSGKHGKITSDPFEASYTDLYASTLNTDPGFFGNLSFVLHFANKTRISCANFEKVQAGTPVPTDNCTTTTKVPVGTGGTTSVPTQSSIPIAGASLVSKSAAMLGAGAASLFAAALLL</sequence>
<evidence type="ECO:0000256" key="1">
    <source>
        <dbReference type="ARBA" id="ARBA00004196"/>
    </source>
</evidence>
<evidence type="ECO:0000256" key="3">
    <source>
        <dbReference type="ARBA" id="ARBA00010457"/>
    </source>
</evidence>
<dbReference type="Proteomes" id="UP000319257">
    <property type="component" value="Unassembled WGS sequence"/>
</dbReference>
<protein>
    <recommendedName>
        <fullName evidence="4">superoxide dismutase</fullName>
        <ecNumber evidence="4">1.15.1.1</ecNumber>
    </recommendedName>
</protein>
<evidence type="ECO:0000256" key="4">
    <source>
        <dbReference type="ARBA" id="ARBA00012682"/>
    </source>
</evidence>
<evidence type="ECO:0000313" key="9">
    <source>
        <dbReference type="EMBL" id="TPX15387.1"/>
    </source>
</evidence>
<dbReference type="OrthoDB" id="159229at2759"/>
<keyword evidence="6" id="KW-0049">Antioxidant</keyword>
<evidence type="ECO:0000313" key="10">
    <source>
        <dbReference type="Proteomes" id="UP000319257"/>
    </source>
</evidence>
<evidence type="ECO:0000256" key="2">
    <source>
        <dbReference type="ARBA" id="ARBA00004613"/>
    </source>
</evidence>
<keyword evidence="8" id="KW-0732">Signal</keyword>
<keyword evidence="10" id="KW-1185">Reference proteome</keyword>
<comment type="similarity">
    <text evidence="3">Belongs to the Cu-Zn superoxide dismutase family.</text>
</comment>
<name>A0A507B6I1_9PEZI</name>
<dbReference type="InterPro" id="IPR036423">
    <property type="entry name" value="SOD-like_Cu/Zn_dom_sf"/>
</dbReference>
<dbReference type="Gene3D" id="2.60.40.200">
    <property type="entry name" value="Superoxide dismutase, copper/zinc binding domain"/>
    <property type="match status" value="1"/>
</dbReference>
<comment type="catalytic activity">
    <reaction evidence="7">
        <text>2 superoxide + 2 H(+) = H2O2 + O2</text>
        <dbReference type="Rhea" id="RHEA:20696"/>
        <dbReference type="ChEBI" id="CHEBI:15378"/>
        <dbReference type="ChEBI" id="CHEBI:15379"/>
        <dbReference type="ChEBI" id="CHEBI:16240"/>
        <dbReference type="ChEBI" id="CHEBI:18421"/>
        <dbReference type="EC" id="1.15.1.1"/>
    </reaction>
</comment>
<comment type="caution">
    <text evidence="9">The sequence shown here is derived from an EMBL/GenBank/DDBJ whole genome shotgun (WGS) entry which is preliminary data.</text>
</comment>
<dbReference type="GO" id="GO:0005576">
    <property type="term" value="C:extracellular region"/>
    <property type="evidence" value="ECO:0007669"/>
    <property type="project" value="UniProtKB-SubCell"/>
</dbReference>
<evidence type="ECO:0000256" key="6">
    <source>
        <dbReference type="ARBA" id="ARBA00022862"/>
    </source>
</evidence>
<dbReference type="GO" id="GO:0046872">
    <property type="term" value="F:metal ion binding"/>
    <property type="evidence" value="ECO:0007669"/>
    <property type="project" value="InterPro"/>
</dbReference>
<evidence type="ECO:0000256" key="8">
    <source>
        <dbReference type="SAM" id="SignalP"/>
    </source>
</evidence>
<feature type="signal peptide" evidence="8">
    <location>
        <begin position="1"/>
        <end position="19"/>
    </location>
</feature>
<dbReference type="InParanoid" id="A0A507B6I1"/>
<dbReference type="STRING" id="1093900.A0A507B6I1"/>
<evidence type="ECO:0000256" key="5">
    <source>
        <dbReference type="ARBA" id="ARBA00022525"/>
    </source>
</evidence>